<feature type="compositionally biased region" description="Polar residues" evidence="1">
    <location>
        <begin position="362"/>
        <end position="376"/>
    </location>
</feature>
<evidence type="ECO:0000313" key="5">
    <source>
        <dbReference type="Proteomes" id="UP000265703"/>
    </source>
</evidence>
<dbReference type="SUPFAM" id="SSF49599">
    <property type="entry name" value="TRAF domain-like"/>
    <property type="match status" value="1"/>
</dbReference>
<dbReference type="PANTHER" id="PTHR24410:SF23">
    <property type="entry name" value="BTB DOMAIN-CONTAINING PROTEIN-RELATED"/>
    <property type="match status" value="1"/>
</dbReference>
<feature type="region of interest" description="Disordered" evidence="1">
    <location>
        <begin position="409"/>
        <end position="430"/>
    </location>
</feature>
<feature type="region of interest" description="Disordered" evidence="1">
    <location>
        <begin position="362"/>
        <end position="395"/>
    </location>
</feature>
<dbReference type="InterPro" id="IPR002083">
    <property type="entry name" value="MATH/TRAF_dom"/>
</dbReference>
<keyword evidence="5" id="KW-1185">Reference proteome</keyword>
<evidence type="ECO:0000259" key="3">
    <source>
        <dbReference type="PROSITE" id="PS50144"/>
    </source>
</evidence>
<proteinExistence type="predicted"/>
<evidence type="ECO:0000256" key="1">
    <source>
        <dbReference type="SAM" id="MobiDB-lite"/>
    </source>
</evidence>
<sequence>MSTHLVHNKYNYNEPTQSGGTSGGTLTYSYRWKITNWSEVRPFMEHTSSSFDADGLQWVFKFYKGRQKNPQALSLYLGILETTPGCLRGIRKKVGIIFVLENLRTRGMDFGKMELPVWFCDKHSTWGEENLMSLEEMDRFISNDTISLLVKFEVHESIVDALPKISNPFDKLVNSPRFSDVKFRVIDYNSRERLFYAHKGILASSSSVFEAMLTNGMKETFEDEIQLCQTNHSAFLSLLTFIYTFNVNITSLCDAENLLALADRFAIVPVREECLRYFRLELNVDNVWGIWAIAEKYSCVKTSTTCRDFVALYLDTLLDKQSTLHADPNILQLALENDESNVNSEEKIYELVVRWANYSYSSDASTTKNSSNIQVDSLSTSSQTSTSTASMPSELPENFEDAVNNLQLTENSEDDTDTVVDAENDDSDDIEKFPKPWRGDRLAALPSLLKCVRFPVMKKKYICEEVEGNPNIMAADGMKDLVIEAYRHHLMLEMPNSAPSSRVKNRRRKIKIID</sequence>
<dbReference type="EMBL" id="QKYT01000185">
    <property type="protein sequence ID" value="RIA90307.1"/>
    <property type="molecule type" value="Genomic_DNA"/>
</dbReference>
<evidence type="ECO:0000259" key="2">
    <source>
        <dbReference type="PROSITE" id="PS50097"/>
    </source>
</evidence>
<dbReference type="CDD" id="cd00121">
    <property type="entry name" value="MATH"/>
    <property type="match status" value="1"/>
</dbReference>
<organism evidence="4 5">
    <name type="scientific">Glomus cerebriforme</name>
    <dbReference type="NCBI Taxonomy" id="658196"/>
    <lineage>
        <taxon>Eukaryota</taxon>
        <taxon>Fungi</taxon>
        <taxon>Fungi incertae sedis</taxon>
        <taxon>Mucoromycota</taxon>
        <taxon>Glomeromycotina</taxon>
        <taxon>Glomeromycetes</taxon>
        <taxon>Glomerales</taxon>
        <taxon>Glomeraceae</taxon>
        <taxon>Glomus</taxon>
    </lineage>
</organism>
<feature type="domain" description="BTB" evidence="2">
    <location>
        <begin position="179"/>
        <end position="251"/>
    </location>
</feature>
<accession>A0A397T2K1</accession>
<feature type="compositionally biased region" description="Low complexity" evidence="1">
    <location>
        <begin position="377"/>
        <end position="393"/>
    </location>
</feature>
<dbReference type="STRING" id="658196.A0A397T2K1"/>
<dbReference type="InterPro" id="IPR011705">
    <property type="entry name" value="BACK"/>
</dbReference>
<dbReference type="SMART" id="SM00225">
    <property type="entry name" value="BTB"/>
    <property type="match status" value="1"/>
</dbReference>
<protein>
    <recommendedName>
        <fullName evidence="6">BTB/POZ protein</fullName>
    </recommendedName>
</protein>
<dbReference type="Pfam" id="PF00651">
    <property type="entry name" value="BTB"/>
    <property type="match status" value="1"/>
</dbReference>
<dbReference type="PROSITE" id="PS50097">
    <property type="entry name" value="BTB"/>
    <property type="match status" value="1"/>
</dbReference>
<reference evidence="4 5" key="1">
    <citation type="submission" date="2018-06" db="EMBL/GenBank/DDBJ databases">
        <title>Comparative genomics reveals the genomic features of Rhizophagus irregularis, R. cerebriforme, R. diaphanum and Gigaspora rosea, and their symbiotic lifestyle signature.</title>
        <authorList>
            <person name="Morin E."/>
            <person name="San Clemente H."/>
            <person name="Chen E.C.H."/>
            <person name="De La Providencia I."/>
            <person name="Hainaut M."/>
            <person name="Kuo A."/>
            <person name="Kohler A."/>
            <person name="Murat C."/>
            <person name="Tang N."/>
            <person name="Roy S."/>
            <person name="Loubradou J."/>
            <person name="Henrissat B."/>
            <person name="Grigoriev I.V."/>
            <person name="Corradi N."/>
            <person name="Roux C."/>
            <person name="Martin F.M."/>
        </authorList>
    </citation>
    <scope>NUCLEOTIDE SEQUENCE [LARGE SCALE GENOMIC DNA]</scope>
    <source>
        <strain evidence="4 5">DAOM 227022</strain>
    </source>
</reference>
<dbReference type="InterPro" id="IPR000210">
    <property type="entry name" value="BTB/POZ_dom"/>
</dbReference>
<evidence type="ECO:0000313" key="4">
    <source>
        <dbReference type="EMBL" id="RIA90307.1"/>
    </source>
</evidence>
<comment type="caution">
    <text evidence="4">The sequence shown here is derived from an EMBL/GenBank/DDBJ whole genome shotgun (WGS) entry which is preliminary data.</text>
</comment>
<evidence type="ECO:0008006" key="6">
    <source>
        <dbReference type="Google" id="ProtNLM"/>
    </source>
</evidence>
<dbReference type="PANTHER" id="PTHR24410">
    <property type="entry name" value="HL07962P-RELATED"/>
    <property type="match status" value="1"/>
</dbReference>
<dbReference type="OrthoDB" id="2256373at2759"/>
<dbReference type="Pfam" id="PF07707">
    <property type="entry name" value="BACK"/>
    <property type="match status" value="1"/>
</dbReference>
<name>A0A397T2K1_9GLOM</name>
<dbReference type="InterPro" id="IPR008974">
    <property type="entry name" value="TRAF-like"/>
</dbReference>
<dbReference type="Gene3D" id="3.30.710.10">
    <property type="entry name" value="Potassium Channel Kv1.1, Chain A"/>
    <property type="match status" value="1"/>
</dbReference>
<dbReference type="InterPro" id="IPR011333">
    <property type="entry name" value="SKP1/BTB/POZ_sf"/>
</dbReference>
<feature type="domain" description="MATH" evidence="3">
    <location>
        <begin position="27"/>
        <end position="152"/>
    </location>
</feature>
<dbReference type="InterPro" id="IPR051481">
    <property type="entry name" value="BTB-POZ/Galectin-3-binding"/>
</dbReference>
<dbReference type="SUPFAM" id="SSF54695">
    <property type="entry name" value="POZ domain"/>
    <property type="match status" value="1"/>
</dbReference>
<dbReference type="PROSITE" id="PS50144">
    <property type="entry name" value="MATH"/>
    <property type="match status" value="1"/>
</dbReference>
<feature type="compositionally biased region" description="Acidic residues" evidence="1">
    <location>
        <begin position="411"/>
        <end position="429"/>
    </location>
</feature>
<dbReference type="AlphaFoldDB" id="A0A397T2K1"/>
<dbReference type="SMART" id="SM00875">
    <property type="entry name" value="BACK"/>
    <property type="match status" value="1"/>
</dbReference>
<dbReference type="Gene3D" id="1.25.40.420">
    <property type="match status" value="2"/>
</dbReference>
<gene>
    <name evidence="4" type="ORF">C1645_770196</name>
</gene>
<dbReference type="Gene3D" id="2.60.210.10">
    <property type="entry name" value="Apoptosis, Tumor Necrosis Factor Receptor Associated Protein 2, Chain A"/>
    <property type="match status" value="1"/>
</dbReference>
<dbReference type="Proteomes" id="UP000265703">
    <property type="component" value="Unassembled WGS sequence"/>
</dbReference>